<protein>
    <submittedName>
        <fullName evidence="1">Uncharacterized protein</fullName>
    </submittedName>
</protein>
<gene>
    <name evidence="1" type="ORF">BJP36_17945</name>
</gene>
<accession>A0A1D9G1T4</accession>
<evidence type="ECO:0000313" key="2">
    <source>
        <dbReference type="Proteomes" id="UP000176944"/>
    </source>
</evidence>
<organism evidence="1 2">
    <name type="scientific">Moorena producens (strain JHB)</name>
    <dbReference type="NCBI Taxonomy" id="1454205"/>
    <lineage>
        <taxon>Bacteria</taxon>
        <taxon>Bacillati</taxon>
        <taxon>Cyanobacteriota</taxon>
        <taxon>Cyanophyceae</taxon>
        <taxon>Coleofasciculales</taxon>
        <taxon>Coleofasciculaceae</taxon>
        <taxon>Moorena</taxon>
    </lineage>
</organism>
<name>A0A1D9G1T4_MOOP1</name>
<evidence type="ECO:0000313" key="1">
    <source>
        <dbReference type="EMBL" id="AOY81511.2"/>
    </source>
</evidence>
<sequence length="60" mass="6531">MTLPRLVLHYGQWNQASTVPNEGTFLFVSKPSAVSGQRSAVSLFDSKAPQVVWPQAKADS</sequence>
<proteinExistence type="predicted"/>
<dbReference type="EMBL" id="CP017708">
    <property type="protein sequence ID" value="AOY81511.2"/>
    <property type="molecule type" value="Genomic_DNA"/>
</dbReference>
<reference evidence="2" key="1">
    <citation type="submission" date="2016-10" db="EMBL/GenBank/DDBJ databases">
        <title>Comparative genomics uncovers the prolific and rare metabolic potential of the cyanobacterial genus Moorea.</title>
        <authorList>
            <person name="Leao T."/>
            <person name="Castelao G."/>
            <person name="Korobeynikov A."/>
            <person name="Monroe E.A."/>
            <person name="Podell S."/>
            <person name="Glukhov E."/>
            <person name="Allen E."/>
            <person name="Gerwick W.H."/>
            <person name="Gerwick L."/>
        </authorList>
    </citation>
    <scope>NUCLEOTIDE SEQUENCE [LARGE SCALE GENOMIC DNA]</scope>
    <source>
        <strain evidence="2">JHB</strain>
    </source>
</reference>
<dbReference type="AlphaFoldDB" id="A0A1D9G1T4"/>
<dbReference type="Proteomes" id="UP000176944">
    <property type="component" value="Chromosome"/>
</dbReference>